<keyword evidence="5" id="KW-1185">Reference proteome</keyword>
<dbReference type="InterPro" id="IPR008972">
    <property type="entry name" value="Cupredoxin"/>
</dbReference>
<feature type="transmembrane region" description="Helical" evidence="2">
    <location>
        <begin position="35"/>
        <end position="59"/>
    </location>
</feature>
<comment type="caution">
    <text evidence="4">The sequence shown here is derived from an EMBL/GenBank/DDBJ whole genome shotgun (WGS) entry which is preliminary data.</text>
</comment>
<name>A0A2G2VS25_CAPBA</name>
<dbReference type="OrthoDB" id="2121828at2759"/>
<keyword evidence="2" id="KW-1133">Transmembrane helix</keyword>
<evidence type="ECO:0000313" key="5">
    <source>
        <dbReference type="Proteomes" id="UP000224567"/>
    </source>
</evidence>
<dbReference type="Proteomes" id="UP000224567">
    <property type="component" value="Unassembled WGS sequence"/>
</dbReference>
<dbReference type="SUPFAM" id="SSF49503">
    <property type="entry name" value="Cupredoxins"/>
    <property type="match status" value="1"/>
</dbReference>
<keyword evidence="2" id="KW-0812">Transmembrane</keyword>
<dbReference type="Pfam" id="PF07732">
    <property type="entry name" value="Cu-oxidase_3"/>
    <property type="match status" value="1"/>
</dbReference>
<proteinExistence type="inferred from homology"/>
<sequence length="248" mass="26258">MHQEEILRYVCDVLSFFGGGGGGIIGVVDVLDFLILLMLFVYFVSIVCVLGILSFVGVIGGGGGIVGVVGGGGVGIVGVFGILDFLGFVGVVAIYNTLKKSKASRTQESAKASKKDLTVGVNIGVGVGAADSVCDAGVEDGPVLYANRGDTLVVNVQNDGSQNITIHWHGVKQPRYPWSDGPEFVTQCPIRPGTNFSQEISLSDEEGTLWWHAHSDWSRATVHSALVIHPANKTIILSLNLPLKFLSY</sequence>
<keyword evidence="2" id="KW-0472">Membrane</keyword>
<comment type="similarity">
    <text evidence="1">Belongs to the multicopper oxidase family.</text>
</comment>
<reference evidence="5" key="2">
    <citation type="journal article" date="2017" name="J. Anim. Genet.">
        <title>Multiple reference genome sequences of hot pepper reveal the massive evolution of plant disease resistance genes by retroduplication.</title>
        <authorList>
            <person name="Kim S."/>
            <person name="Park J."/>
            <person name="Yeom S.-I."/>
            <person name="Kim Y.-M."/>
            <person name="Seo E."/>
            <person name="Kim K.-T."/>
            <person name="Kim M.-S."/>
            <person name="Lee J.M."/>
            <person name="Cheong K."/>
            <person name="Shin H.-S."/>
            <person name="Kim S.-B."/>
            <person name="Han K."/>
            <person name="Lee J."/>
            <person name="Park M."/>
            <person name="Lee H.-A."/>
            <person name="Lee H.-Y."/>
            <person name="Lee Y."/>
            <person name="Oh S."/>
            <person name="Lee J.H."/>
            <person name="Choi E."/>
            <person name="Choi E."/>
            <person name="Lee S.E."/>
            <person name="Jeon J."/>
            <person name="Kim H."/>
            <person name="Choi G."/>
            <person name="Song H."/>
            <person name="Lee J."/>
            <person name="Lee S.-C."/>
            <person name="Kwon J.-K."/>
            <person name="Lee H.-Y."/>
            <person name="Koo N."/>
            <person name="Hong Y."/>
            <person name="Kim R.W."/>
            <person name="Kang W.-H."/>
            <person name="Huh J.H."/>
            <person name="Kang B.-C."/>
            <person name="Yang T.-J."/>
            <person name="Lee Y.-H."/>
            <person name="Bennetzen J.L."/>
            <person name="Choi D."/>
        </authorList>
    </citation>
    <scope>NUCLEOTIDE SEQUENCE [LARGE SCALE GENOMIC DNA]</scope>
    <source>
        <strain evidence="5">cv. PBC81</strain>
    </source>
</reference>
<dbReference type="InterPro" id="IPR045087">
    <property type="entry name" value="Cu-oxidase_fam"/>
</dbReference>
<dbReference type="PANTHER" id="PTHR11709:SF443">
    <property type="entry name" value="LACCASE-15"/>
    <property type="match status" value="1"/>
</dbReference>
<dbReference type="GO" id="GO:0005507">
    <property type="term" value="F:copper ion binding"/>
    <property type="evidence" value="ECO:0007669"/>
    <property type="project" value="InterPro"/>
</dbReference>
<evidence type="ECO:0000256" key="2">
    <source>
        <dbReference type="SAM" id="Phobius"/>
    </source>
</evidence>
<dbReference type="STRING" id="33114.A0A2G2VS25"/>
<evidence type="ECO:0000256" key="1">
    <source>
        <dbReference type="ARBA" id="ARBA00010609"/>
    </source>
</evidence>
<accession>A0A2G2VS25</accession>
<evidence type="ECO:0000259" key="3">
    <source>
        <dbReference type="Pfam" id="PF07732"/>
    </source>
</evidence>
<feature type="domain" description="Plastocyanin-like" evidence="3">
    <location>
        <begin position="141"/>
        <end position="232"/>
    </location>
</feature>
<dbReference type="Gene3D" id="2.60.40.420">
    <property type="entry name" value="Cupredoxins - blue copper proteins"/>
    <property type="match status" value="1"/>
</dbReference>
<dbReference type="PANTHER" id="PTHR11709">
    <property type="entry name" value="MULTI-COPPER OXIDASE"/>
    <property type="match status" value="1"/>
</dbReference>
<feature type="transmembrane region" description="Helical" evidence="2">
    <location>
        <begin position="65"/>
        <end position="95"/>
    </location>
</feature>
<feature type="transmembrane region" description="Helical" evidence="2">
    <location>
        <begin position="6"/>
        <end position="28"/>
    </location>
</feature>
<protein>
    <submittedName>
        <fullName evidence="4">Laccase-1</fullName>
    </submittedName>
</protein>
<organism evidence="4 5">
    <name type="scientific">Capsicum baccatum</name>
    <name type="common">Peruvian pepper</name>
    <dbReference type="NCBI Taxonomy" id="33114"/>
    <lineage>
        <taxon>Eukaryota</taxon>
        <taxon>Viridiplantae</taxon>
        <taxon>Streptophyta</taxon>
        <taxon>Embryophyta</taxon>
        <taxon>Tracheophyta</taxon>
        <taxon>Spermatophyta</taxon>
        <taxon>Magnoliopsida</taxon>
        <taxon>eudicotyledons</taxon>
        <taxon>Gunneridae</taxon>
        <taxon>Pentapetalae</taxon>
        <taxon>asterids</taxon>
        <taxon>lamiids</taxon>
        <taxon>Solanales</taxon>
        <taxon>Solanaceae</taxon>
        <taxon>Solanoideae</taxon>
        <taxon>Capsiceae</taxon>
        <taxon>Capsicum</taxon>
    </lineage>
</organism>
<dbReference type="AlphaFoldDB" id="A0A2G2VS25"/>
<dbReference type="EMBL" id="MLFT02000010">
    <property type="protein sequence ID" value="PHT35787.1"/>
    <property type="molecule type" value="Genomic_DNA"/>
</dbReference>
<reference evidence="4 5" key="1">
    <citation type="journal article" date="2017" name="Genome Biol.">
        <title>New reference genome sequences of hot pepper reveal the massive evolution of plant disease-resistance genes by retroduplication.</title>
        <authorList>
            <person name="Kim S."/>
            <person name="Park J."/>
            <person name="Yeom S.I."/>
            <person name="Kim Y.M."/>
            <person name="Seo E."/>
            <person name="Kim K.T."/>
            <person name="Kim M.S."/>
            <person name="Lee J.M."/>
            <person name="Cheong K."/>
            <person name="Shin H.S."/>
            <person name="Kim S.B."/>
            <person name="Han K."/>
            <person name="Lee J."/>
            <person name="Park M."/>
            <person name="Lee H.A."/>
            <person name="Lee H.Y."/>
            <person name="Lee Y."/>
            <person name="Oh S."/>
            <person name="Lee J.H."/>
            <person name="Choi E."/>
            <person name="Choi E."/>
            <person name="Lee S.E."/>
            <person name="Jeon J."/>
            <person name="Kim H."/>
            <person name="Choi G."/>
            <person name="Song H."/>
            <person name="Lee J."/>
            <person name="Lee S.C."/>
            <person name="Kwon J.K."/>
            <person name="Lee H.Y."/>
            <person name="Koo N."/>
            <person name="Hong Y."/>
            <person name="Kim R.W."/>
            <person name="Kang W.H."/>
            <person name="Huh J.H."/>
            <person name="Kang B.C."/>
            <person name="Yang T.J."/>
            <person name="Lee Y.H."/>
            <person name="Bennetzen J.L."/>
            <person name="Choi D."/>
        </authorList>
    </citation>
    <scope>NUCLEOTIDE SEQUENCE [LARGE SCALE GENOMIC DNA]</scope>
    <source>
        <strain evidence="5">cv. PBC81</strain>
    </source>
</reference>
<dbReference type="InterPro" id="IPR011707">
    <property type="entry name" value="Cu-oxidase-like_N"/>
</dbReference>
<dbReference type="GO" id="GO:0016491">
    <property type="term" value="F:oxidoreductase activity"/>
    <property type="evidence" value="ECO:0007669"/>
    <property type="project" value="TreeGrafter"/>
</dbReference>
<evidence type="ECO:0000313" key="4">
    <source>
        <dbReference type="EMBL" id="PHT35787.1"/>
    </source>
</evidence>
<gene>
    <name evidence="4" type="ORF">CQW23_23487</name>
</gene>